<keyword evidence="2" id="KW-0676">Redox-active center</keyword>
<gene>
    <name evidence="4" type="primary">spxA_1</name>
    <name evidence="4" type="ORF">NCTC12224_00858</name>
</gene>
<protein>
    <submittedName>
        <fullName evidence="4">Spx/MgsR family transcriptional regulator</fullName>
    </submittedName>
</protein>
<evidence type="ECO:0000256" key="2">
    <source>
        <dbReference type="ARBA" id="ARBA00023284"/>
    </source>
</evidence>
<dbReference type="InterPro" id="IPR006504">
    <property type="entry name" value="Tscrpt_reg_Spx/MgsR"/>
</dbReference>
<dbReference type="RefSeq" id="WP_115268583.1">
    <property type="nucleotide sequence ID" value="NZ_JBNPNB010000013.1"/>
</dbReference>
<dbReference type="CDD" id="cd03036">
    <property type="entry name" value="ArsC_like"/>
    <property type="match status" value="1"/>
</dbReference>
<dbReference type="Gene3D" id="3.40.30.10">
    <property type="entry name" value="Glutaredoxin"/>
    <property type="match status" value="1"/>
</dbReference>
<organism evidence="4 5">
    <name type="scientific">Streptococcus hyointestinalis</name>
    <dbReference type="NCBI Taxonomy" id="1337"/>
    <lineage>
        <taxon>Bacteria</taxon>
        <taxon>Bacillati</taxon>
        <taxon>Bacillota</taxon>
        <taxon>Bacilli</taxon>
        <taxon>Lactobacillales</taxon>
        <taxon>Streptococcaceae</taxon>
        <taxon>Streptococcus</taxon>
    </lineage>
</organism>
<comment type="similarity">
    <text evidence="3">Belongs to the ArsC family.</text>
</comment>
<dbReference type="InterPro" id="IPR036249">
    <property type="entry name" value="Thioredoxin-like_sf"/>
</dbReference>
<sequence length="118" mass="13771">MLQFYQYPPCTTCKRAKKELEELGLDFDSINIKENPPQVEQFEAWLAQGRFKLKQFFNTSGQVYRDLGLKDKLATMDEKEALTLLASNGMLIKRPLLVKDSELLQIGHRTSYQDLWKQ</sequence>
<reference evidence="4 5" key="1">
    <citation type="submission" date="2018-06" db="EMBL/GenBank/DDBJ databases">
        <authorList>
            <consortium name="Pathogen Informatics"/>
            <person name="Doyle S."/>
        </authorList>
    </citation>
    <scope>NUCLEOTIDE SEQUENCE [LARGE SCALE GENOMIC DNA]</scope>
    <source>
        <strain evidence="4 5">NCTC12224</strain>
    </source>
</reference>
<dbReference type="AlphaFoldDB" id="A0A380K5Q5"/>
<dbReference type="Pfam" id="PF03960">
    <property type="entry name" value="ArsC"/>
    <property type="match status" value="1"/>
</dbReference>
<dbReference type="NCBIfam" id="TIGR01617">
    <property type="entry name" value="arsC_related"/>
    <property type="match status" value="1"/>
</dbReference>
<keyword evidence="5" id="KW-1185">Reference proteome</keyword>
<evidence type="ECO:0000256" key="3">
    <source>
        <dbReference type="PROSITE-ProRule" id="PRU01282"/>
    </source>
</evidence>
<proteinExistence type="inferred from homology"/>
<dbReference type="EMBL" id="UHFN01000007">
    <property type="protein sequence ID" value="SUN60402.1"/>
    <property type="molecule type" value="Genomic_DNA"/>
</dbReference>
<evidence type="ECO:0000256" key="1">
    <source>
        <dbReference type="ARBA" id="ARBA00023157"/>
    </source>
</evidence>
<name>A0A380K5Q5_9STRE</name>
<dbReference type="OrthoDB" id="9794155at2"/>
<dbReference type="PROSITE" id="PS51353">
    <property type="entry name" value="ARSC"/>
    <property type="match status" value="1"/>
</dbReference>
<dbReference type="PANTHER" id="PTHR30041">
    <property type="entry name" value="ARSENATE REDUCTASE"/>
    <property type="match status" value="1"/>
</dbReference>
<dbReference type="Proteomes" id="UP000254924">
    <property type="component" value="Unassembled WGS sequence"/>
</dbReference>
<keyword evidence="1" id="KW-1015">Disulfide bond</keyword>
<dbReference type="PROSITE" id="PS51354">
    <property type="entry name" value="GLUTAREDOXIN_2"/>
    <property type="match status" value="1"/>
</dbReference>
<dbReference type="GeneID" id="78356297"/>
<evidence type="ECO:0000313" key="5">
    <source>
        <dbReference type="Proteomes" id="UP000254924"/>
    </source>
</evidence>
<accession>A0A380K5Q5</accession>
<dbReference type="SUPFAM" id="SSF52833">
    <property type="entry name" value="Thioredoxin-like"/>
    <property type="match status" value="1"/>
</dbReference>
<dbReference type="InterPro" id="IPR006660">
    <property type="entry name" value="Arsenate_reductase-like"/>
</dbReference>
<evidence type="ECO:0000313" key="4">
    <source>
        <dbReference type="EMBL" id="SUN60402.1"/>
    </source>
</evidence>
<dbReference type="PANTHER" id="PTHR30041:SF8">
    <property type="entry name" value="PROTEIN YFFB"/>
    <property type="match status" value="1"/>
</dbReference>